<evidence type="ECO:0000256" key="8">
    <source>
        <dbReference type="ARBA" id="ARBA00023242"/>
    </source>
</evidence>
<comment type="catalytic activity">
    <reaction evidence="10 12">
        <text>O-phospho-L-threonyl-[protein] + H2O = L-threonyl-[protein] + phosphate</text>
        <dbReference type="Rhea" id="RHEA:47004"/>
        <dbReference type="Rhea" id="RHEA-COMP:11060"/>
        <dbReference type="Rhea" id="RHEA-COMP:11605"/>
        <dbReference type="ChEBI" id="CHEBI:15377"/>
        <dbReference type="ChEBI" id="CHEBI:30013"/>
        <dbReference type="ChEBI" id="CHEBI:43474"/>
        <dbReference type="ChEBI" id="CHEBI:61977"/>
        <dbReference type="EC" id="3.1.3.16"/>
    </reaction>
</comment>
<proteinExistence type="inferred from homology"/>
<dbReference type="Gene3D" id="1.25.40.820">
    <property type="match status" value="1"/>
</dbReference>
<accession>A0AAV9JGH3</accession>
<dbReference type="GO" id="GO:0008420">
    <property type="term" value="F:RNA polymerase II CTD heptapeptide repeat phosphatase activity"/>
    <property type="evidence" value="ECO:0007669"/>
    <property type="project" value="UniProtKB-UniRule"/>
</dbReference>
<gene>
    <name evidence="15" type="ORF">LTR36_004576</name>
</gene>
<dbReference type="PROSITE" id="PS51479">
    <property type="entry name" value="ZF_RTR1"/>
    <property type="match status" value="1"/>
</dbReference>
<evidence type="ECO:0000256" key="3">
    <source>
        <dbReference type="ARBA" id="ARBA00022723"/>
    </source>
</evidence>
<evidence type="ECO:0000313" key="16">
    <source>
        <dbReference type="Proteomes" id="UP001324427"/>
    </source>
</evidence>
<dbReference type="GO" id="GO:0043175">
    <property type="term" value="F:RNA polymerase core enzyme binding"/>
    <property type="evidence" value="ECO:0007669"/>
    <property type="project" value="UniProtKB-UniRule"/>
</dbReference>
<feature type="compositionally biased region" description="Basic and acidic residues" evidence="13">
    <location>
        <begin position="244"/>
        <end position="257"/>
    </location>
</feature>
<dbReference type="EMBL" id="JAVFHQ010000027">
    <property type="protein sequence ID" value="KAK4544078.1"/>
    <property type="molecule type" value="Genomic_DNA"/>
</dbReference>
<protein>
    <recommendedName>
        <fullName evidence="12">RNA polymerase II subunit B1 CTD phosphatase RPAP2 homolog</fullName>
        <ecNumber evidence="12">3.1.3.16</ecNumber>
    </recommendedName>
</protein>
<evidence type="ECO:0000256" key="2">
    <source>
        <dbReference type="ARBA" id="ARBA00005676"/>
    </source>
</evidence>
<evidence type="ECO:0000256" key="4">
    <source>
        <dbReference type="ARBA" id="ARBA00022771"/>
    </source>
</evidence>
<dbReference type="Pfam" id="PF04181">
    <property type="entry name" value="RPAP2_Rtr1"/>
    <property type="match status" value="1"/>
</dbReference>
<comment type="similarity">
    <text evidence="2 11 12">Belongs to the RPAP2 family.</text>
</comment>
<evidence type="ECO:0000313" key="15">
    <source>
        <dbReference type="EMBL" id="KAK4544078.1"/>
    </source>
</evidence>
<keyword evidence="16" id="KW-1185">Reference proteome</keyword>
<comment type="catalytic activity">
    <reaction evidence="9 12">
        <text>O-phospho-L-seryl-[protein] + H2O = L-seryl-[protein] + phosphate</text>
        <dbReference type="Rhea" id="RHEA:20629"/>
        <dbReference type="Rhea" id="RHEA-COMP:9863"/>
        <dbReference type="Rhea" id="RHEA-COMP:11604"/>
        <dbReference type="ChEBI" id="CHEBI:15377"/>
        <dbReference type="ChEBI" id="CHEBI:29999"/>
        <dbReference type="ChEBI" id="CHEBI:43474"/>
        <dbReference type="ChEBI" id="CHEBI:83421"/>
        <dbReference type="EC" id="3.1.3.16"/>
    </reaction>
</comment>
<evidence type="ECO:0000259" key="14">
    <source>
        <dbReference type="PROSITE" id="PS51479"/>
    </source>
</evidence>
<keyword evidence="6 12" id="KW-0862">Zinc</keyword>
<comment type="caution">
    <text evidence="15">The sequence shown here is derived from an EMBL/GenBank/DDBJ whole genome shotgun (WGS) entry which is preliminary data.</text>
</comment>
<keyword evidence="3 12" id="KW-0479">Metal-binding</keyword>
<dbReference type="GO" id="GO:0005634">
    <property type="term" value="C:nucleus"/>
    <property type="evidence" value="ECO:0007669"/>
    <property type="project" value="UniProtKB-SubCell"/>
</dbReference>
<dbReference type="InterPro" id="IPR038534">
    <property type="entry name" value="Rtr1/RPAP2_sf"/>
</dbReference>
<feature type="domain" description="RTR1-type" evidence="14">
    <location>
        <begin position="80"/>
        <end position="157"/>
    </location>
</feature>
<dbReference type="PANTHER" id="PTHR14732">
    <property type="entry name" value="RNA POLYMERASE II SUBUNIT B1 CTD PHOSPHATASE RPAP2-RELATED"/>
    <property type="match status" value="1"/>
</dbReference>
<keyword evidence="8 12" id="KW-0539">Nucleus</keyword>
<organism evidence="15 16">
    <name type="scientific">Oleoguttula mirabilis</name>
    <dbReference type="NCBI Taxonomy" id="1507867"/>
    <lineage>
        <taxon>Eukaryota</taxon>
        <taxon>Fungi</taxon>
        <taxon>Dikarya</taxon>
        <taxon>Ascomycota</taxon>
        <taxon>Pezizomycotina</taxon>
        <taxon>Dothideomycetes</taxon>
        <taxon>Dothideomycetidae</taxon>
        <taxon>Mycosphaerellales</taxon>
        <taxon>Teratosphaeriaceae</taxon>
        <taxon>Oleoguttula</taxon>
    </lineage>
</organism>
<feature type="compositionally biased region" description="Basic and acidic residues" evidence="13">
    <location>
        <begin position="166"/>
        <end position="182"/>
    </location>
</feature>
<dbReference type="InterPro" id="IPR039693">
    <property type="entry name" value="Rtr1/RPAP2"/>
</dbReference>
<evidence type="ECO:0000256" key="11">
    <source>
        <dbReference type="PROSITE-ProRule" id="PRU00812"/>
    </source>
</evidence>
<feature type="compositionally biased region" description="Acidic residues" evidence="13">
    <location>
        <begin position="258"/>
        <end position="270"/>
    </location>
</feature>
<evidence type="ECO:0000256" key="9">
    <source>
        <dbReference type="ARBA" id="ARBA00047761"/>
    </source>
</evidence>
<feature type="region of interest" description="Disordered" evidence="13">
    <location>
        <begin position="166"/>
        <end position="207"/>
    </location>
</feature>
<feature type="region of interest" description="Disordered" evidence="13">
    <location>
        <begin position="229"/>
        <end position="284"/>
    </location>
</feature>
<evidence type="ECO:0000256" key="1">
    <source>
        <dbReference type="ARBA" id="ARBA00004123"/>
    </source>
</evidence>
<evidence type="ECO:0000256" key="6">
    <source>
        <dbReference type="ARBA" id="ARBA00022833"/>
    </source>
</evidence>
<feature type="region of interest" description="Disordered" evidence="13">
    <location>
        <begin position="1"/>
        <end position="29"/>
    </location>
</feature>
<reference evidence="15 16" key="1">
    <citation type="submission" date="2021-11" db="EMBL/GenBank/DDBJ databases">
        <title>Black yeast isolated from Biological Soil Crust.</title>
        <authorList>
            <person name="Kurbessoian T."/>
        </authorList>
    </citation>
    <scope>NUCLEOTIDE SEQUENCE [LARGE SCALE GENOMIC DNA]</scope>
    <source>
        <strain evidence="15 16">CCFEE 5522</strain>
    </source>
</reference>
<keyword evidence="4 12" id="KW-0863">Zinc-finger</keyword>
<dbReference type="InterPro" id="IPR007308">
    <property type="entry name" value="Rtr1/RPAP2_dom"/>
</dbReference>
<dbReference type="Proteomes" id="UP001324427">
    <property type="component" value="Unassembled WGS sequence"/>
</dbReference>
<dbReference type="GO" id="GO:0008270">
    <property type="term" value="F:zinc ion binding"/>
    <property type="evidence" value="ECO:0007669"/>
    <property type="project" value="UniProtKB-KW"/>
</dbReference>
<evidence type="ECO:0000256" key="5">
    <source>
        <dbReference type="ARBA" id="ARBA00022801"/>
    </source>
</evidence>
<keyword evidence="7 12" id="KW-0904">Protein phosphatase</keyword>
<sequence>MATKVPVKSILKQPAPPKPTDEDKAKAEKDRHNLNLALQHAYLIQHQKDVQAQILTSIETLLDLPSSPIFTAQDANTLISLVQQFQPSDLDALAEERRIDGRCGYALCANAPRYAKLGESASWKLSKGASDFCSAACARKSLYVKTQLGEVPAWERDPTRTLTIKLHQDDRPVEDQAPDGKSRVSGRQVANDGNDLALERGEKTASLRPAQVMTDRIVEKRTVAHKPLSSLSNTAVSHTAIEGYEPRRTALSGKREDSDDSDDDDNDDDHDDKMAEELFDGVDE</sequence>
<dbReference type="PANTHER" id="PTHR14732:SF0">
    <property type="entry name" value="RNA POLYMERASE II SUBUNIT B1 CTD PHOSPHATASE RPAP2-RELATED"/>
    <property type="match status" value="1"/>
</dbReference>
<keyword evidence="5 12" id="KW-0378">Hydrolase</keyword>
<evidence type="ECO:0000256" key="12">
    <source>
        <dbReference type="RuleBase" id="RU367080"/>
    </source>
</evidence>
<evidence type="ECO:0000256" key="13">
    <source>
        <dbReference type="SAM" id="MobiDB-lite"/>
    </source>
</evidence>
<dbReference type="EC" id="3.1.3.16" evidence="12"/>
<comment type="subcellular location">
    <subcellularLocation>
        <location evidence="1 12">Nucleus</location>
    </subcellularLocation>
</comment>
<evidence type="ECO:0000256" key="7">
    <source>
        <dbReference type="ARBA" id="ARBA00022912"/>
    </source>
</evidence>
<comment type="function">
    <text evidence="12">Putative RNA polymerase II subunit B1 C-terminal domain (CTD) phosphatase involved in RNA polymerase II transcription regulation.</text>
</comment>
<evidence type="ECO:0000256" key="10">
    <source>
        <dbReference type="ARBA" id="ARBA00048336"/>
    </source>
</evidence>
<dbReference type="GO" id="GO:0005737">
    <property type="term" value="C:cytoplasm"/>
    <property type="evidence" value="ECO:0007669"/>
    <property type="project" value="TreeGrafter"/>
</dbReference>
<dbReference type="AlphaFoldDB" id="A0AAV9JGH3"/>
<feature type="compositionally biased region" description="Basic and acidic residues" evidence="13">
    <location>
        <begin position="19"/>
        <end position="29"/>
    </location>
</feature>
<name>A0AAV9JGH3_9PEZI</name>